<organism evidence="7 8">
    <name type="scientific">Turicimonas muris</name>
    <dbReference type="NCBI Taxonomy" id="1796652"/>
    <lineage>
        <taxon>Bacteria</taxon>
        <taxon>Pseudomonadati</taxon>
        <taxon>Pseudomonadota</taxon>
        <taxon>Betaproteobacteria</taxon>
        <taxon>Burkholderiales</taxon>
        <taxon>Sutterellaceae</taxon>
        <taxon>Turicimonas</taxon>
    </lineage>
</organism>
<evidence type="ECO:0000313" key="7">
    <source>
        <dbReference type="EMBL" id="OXE44462.1"/>
    </source>
</evidence>
<dbReference type="EMBL" id="NHMP01000011">
    <property type="protein sequence ID" value="OXE44462.1"/>
    <property type="molecule type" value="Genomic_DNA"/>
</dbReference>
<keyword evidence="4" id="KW-0233">DNA recombination</keyword>
<feature type="domain" description="Probable transposase IS891/IS1136/IS1341" evidence="5">
    <location>
        <begin position="189"/>
        <end position="292"/>
    </location>
</feature>
<dbReference type="Pfam" id="PF07282">
    <property type="entry name" value="Cas12f1-like_TNB"/>
    <property type="match status" value="1"/>
</dbReference>
<name>A0A227KC89_9BURK</name>
<comment type="caution">
    <text evidence="7">The sequence shown here is derived from an EMBL/GenBank/DDBJ whole genome shotgun (WGS) entry which is preliminary data.</text>
</comment>
<comment type="similarity">
    <text evidence="1">In the C-terminal section; belongs to the transposase 35 family.</text>
</comment>
<proteinExistence type="inferred from homology"/>
<dbReference type="NCBIfam" id="NF040570">
    <property type="entry name" value="guided_TnpB"/>
    <property type="match status" value="1"/>
</dbReference>
<evidence type="ECO:0000259" key="6">
    <source>
        <dbReference type="Pfam" id="PF07282"/>
    </source>
</evidence>
<dbReference type="Proteomes" id="UP000214610">
    <property type="component" value="Unassembled WGS sequence"/>
</dbReference>
<evidence type="ECO:0000259" key="5">
    <source>
        <dbReference type="Pfam" id="PF01385"/>
    </source>
</evidence>
<reference evidence="8" key="1">
    <citation type="submission" date="2017-05" db="EMBL/GenBank/DDBJ databases">
        <title>Improved OligoMM genomes.</title>
        <authorList>
            <person name="Garzetti D."/>
        </authorList>
    </citation>
    <scope>NUCLEOTIDE SEQUENCE [LARGE SCALE GENOMIC DNA]</scope>
    <source>
        <strain evidence="8">YL45</strain>
    </source>
</reference>
<evidence type="ECO:0000256" key="4">
    <source>
        <dbReference type="ARBA" id="ARBA00023172"/>
    </source>
</evidence>
<dbReference type="InterPro" id="IPR001959">
    <property type="entry name" value="Transposase"/>
</dbReference>
<gene>
    <name evidence="7" type="ORF">ADH67_12085</name>
</gene>
<keyword evidence="8" id="KW-1185">Reference proteome</keyword>
<dbReference type="NCBIfam" id="TIGR01766">
    <property type="entry name" value="IS200/IS605 family accessory protein TnpB-like domain"/>
    <property type="match status" value="1"/>
</dbReference>
<sequence length="442" mass="50018">MPQRVERIIINRSHPNWTASARLCSLARKLGNCASYILRHRLFDKKAPYTRAELDRALREQYPQDYRAMPSAASAQRQGQIVVKQFKSFAKASAEYKKHPEKFLGKPKLPGYRNKYRTFCVGRNGYKIENHRLIITGADTVGFNPIIVRSCSNQSFNAKATGSLAGDLRIIPKGNSFVVELTYQIKENERTVSLNRQEAVCIDLGVNNFAAIVSTKPGTRPILVKGGFLKMLNQSYNKRAAQLRSKGHLKHLASVSFKRQRRIDDALHKISRTIIDFCVLQDIGRIIIGKNKFWKQLSNMGRRNNQNFVNLPHSKLIEQLIYKGQEYGIEVSLVSESYTSKASALDFDDIPDYEKGVKKTFSGKRIKRGLYLTKQGVQINADTNSAINIGRNELGDEWLKKLLGLDEGVFVNTPTVFRTPYGERRSLEAGVRSGEAADFSLR</sequence>
<evidence type="ECO:0000256" key="3">
    <source>
        <dbReference type="ARBA" id="ARBA00023125"/>
    </source>
</evidence>
<dbReference type="GO" id="GO:0006310">
    <property type="term" value="P:DNA recombination"/>
    <property type="evidence" value="ECO:0007669"/>
    <property type="project" value="UniProtKB-KW"/>
</dbReference>
<dbReference type="GO" id="GO:0003677">
    <property type="term" value="F:DNA binding"/>
    <property type="evidence" value="ECO:0007669"/>
    <property type="project" value="UniProtKB-KW"/>
</dbReference>
<evidence type="ECO:0000256" key="2">
    <source>
        <dbReference type="ARBA" id="ARBA00022578"/>
    </source>
</evidence>
<dbReference type="InterPro" id="IPR010095">
    <property type="entry name" value="Cas12f1-like_TNB"/>
</dbReference>
<keyword evidence="3" id="KW-0238">DNA-binding</keyword>
<dbReference type="RefSeq" id="WP_066593608.1">
    <property type="nucleotide sequence ID" value="NZ_CAJTBZ010000040.1"/>
</dbReference>
<protein>
    <submittedName>
        <fullName evidence="7">Transposase</fullName>
    </submittedName>
</protein>
<accession>A0A227KC89</accession>
<evidence type="ECO:0000256" key="1">
    <source>
        <dbReference type="ARBA" id="ARBA00008761"/>
    </source>
</evidence>
<evidence type="ECO:0000313" key="8">
    <source>
        <dbReference type="Proteomes" id="UP000214610"/>
    </source>
</evidence>
<dbReference type="GO" id="GO:0032196">
    <property type="term" value="P:transposition"/>
    <property type="evidence" value="ECO:0007669"/>
    <property type="project" value="UniProtKB-KW"/>
</dbReference>
<keyword evidence="2" id="KW-0815">Transposition</keyword>
<dbReference type="AlphaFoldDB" id="A0A227KC89"/>
<dbReference type="Pfam" id="PF01385">
    <property type="entry name" value="OrfB_IS605"/>
    <property type="match status" value="1"/>
</dbReference>
<feature type="domain" description="Cas12f1-like TNB" evidence="6">
    <location>
        <begin position="313"/>
        <end position="389"/>
    </location>
</feature>
<dbReference type="GeneID" id="78361807"/>